<gene>
    <name evidence="2" type="ORF">H9895_11650</name>
</gene>
<dbReference type="Pfam" id="PF03486">
    <property type="entry name" value="HI0933_like"/>
    <property type="match status" value="1"/>
</dbReference>
<dbReference type="PANTHER" id="PTHR42887:SF2">
    <property type="entry name" value="OS12G0638800 PROTEIN"/>
    <property type="match status" value="1"/>
</dbReference>
<dbReference type="InterPro" id="IPR004792">
    <property type="entry name" value="BaiN-like"/>
</dbReference>
<evidence type="ECO:0000313" key="3">
    <source>
        <dbReference type="Proteomes" id="UP000823937"/>
    </source>
</evidence>
<sequence length="97" mass="10388">TKCGNIQKDTLLHIIQLLKHFNFNVHGSLSIEKAFVTGGGVSTKEIVPSTMGSKLMERLFFCGEILDIHGYTGGYNITSALVTGRLAGTNAAYEGLA</sequence>
<dbReference type="SUPFAM" id="SSF51905">
    <property type="entry name" value="FAD/NAD(P)-binding domain"/>
    <property type="match status" value="1"/>
</dbReference>
<dbReference type="Gene3D" id="3.50.50.60">
    <property type="entry name" value="FAD/NAD(P)-binding domain"/>
    <property type="match status" value="1"/>
</dbReference>
<dbReference type="InterPro" id="IPR057661">
    <property type="entry name" value="RsdA/BaiN/AoA(So)_Rossmann"/>
</dbReference>
<protein>
    <submittedName>
        <fullName evidence="2">NAD(P)/FAD-dependent oxidoreductase</fullName>
    </submittedName>
</protein>
<dbReference type="InterPro" id="IPR036188">
    <property type="entry name" value="FAD/NAD-bd_sf"/>
</dbReference>
<dbReference type="EMBL" id="DXHX01000168">
    <property type="protein sequence ID" value="HIV75719.1"/>
    <property type="molecule type" value="Genomic_DNA"/>
</dbReference>
<organism evidence="2 3">
    <name type="scientific">Candidatus Pseudogracilibacillus intestinigallinarum</name>
    <dbReference type="NCBI Taxonomy" id="2838742"/>
    <lineage>
        <taxon>Bacteria</taxon>
        <taxon>Bacillati</taxon>
        <taxon>Bacillota</taxon>
        <taxon>Bacilli</taxon>
        <taxon>Bacillales</taxon>
        <taxon>Bacillaceae</taxon>
        <taxon>Pseudogracilibacillus</taxon>
    </lineage>
</organism>
<proteinExistence type="predicted"/>
<dbReference type="AlphaFoldDB" id="A0A9D1PNX2"/>
<evidence type="ECO:0000259" key="1">
    <source>
        <dbReference type="Pfam" id="PF03486"/>
    </source>
</evidence>
<accession>A0A9D1PNX2</accession>
<evidence type="ECO:0000313" key="2">
    <source>
        <dbReference type="EMBL" id="HIV75719.1"/>
    </source>
</evidence>
<dbReference type="InterPro" id="IPR023166">
    <property type="entry name" value="BaiN-like_dom_sf"/>
</dbReference>
<dbReference type="Gene3D" id="1.10.8.260">
    <property type="entry name" value="HI0933 insert domain-like"/>
    <property type="match status" value="1"/>
</dbReference>
<comment type="caution">
    <text evidence="2">The sequence shown here is derived from an EMBL/GenBank/DDBJ whole genome shotgun (WGS) entry which is preliminary data.</text>
</comment>
<dbReference type="Gene3D" id="2.40.30.10">
    <property type="entry name" value="Translation factors"/>
    <property type="match status" value="1"/>
</dbReference>
<reference evidence="2" key="1">
    <citation type="journal article" date="2021" name="PeerJ">
        <title>Extensive microbial diversity within the chicken gut microbiome revealed by metagenomics and culture.</title>
        <authorList>
            <person name="Gilroy R."/>
            <person name="Ravi A."/>
            <person name="Getino M."/>
            <person name="Pursley I."/>
            <person name="Horton D.L."/>
            <person name="Alikhan N.F."/>
            <person name="Baker D."/>
            <person name="Gharbi K."/>
            <person name="Hall N."/>
            <person name="Watson M."/>
            <person name="Adriaenssens E.M."/>
            <person name="Foster-Nyarko E."/>
            <person name="Jarju S."/>
            <person name="Secka A."/>
            <person name="Antonio M."/>
            <person name="Oren A."/>
            <person name="Chaudhuri R.R."/>
            <person name="La Ragione R."/>
            <person name="Hildebrand F."/>
            <person name="Pallen M.J."/>
        </authorList>
    </citation>
    <scope>NUCLEOTIDE SEQUENCE</scope>
    <source>
        <strain evidence="2">CHK169-2315</strain>
    </source>
</reference>
<feature type="non-terminal residue" evidence="2">
    <location>
        <position position="1"/>
    </location>
</feature>
<name>A0A9D1PNX2_9BACI</name>
<feature type="domain" description="RsdA/BaiN/AoA(So)-like Rossmann fold-like" evidence="1">
    <location>
        <begin position="17"/>
        <end position="89"/>
    </location>
</feature>
<dbReference type="Proteomes" id="UP000823937">
    <property type="component" value="Unassembled WGS sequence"/>
</dbReference>
<reference evidence="2" key="2">
    <citation type="submission" date="2021-04" db="EMBL/GenBank/DDBJ databases">
        <authorList>
            <person name="Gilroy R."/>
        </authorList>
    </citation>
    <scope>NUCLEOTIDE SEQUENCE</scope>
    <source>
        <strain evidence="2">CHK169-2315</strain>
    </source>
</reference>
<dbReference type="PANTHER" id="PTHR42887">
    <property type="entry name" value="OS12G0638800 PROTEIN"/>
    <property type="match status" value="1"/>
</dbReference>